<dbReference type="STRING" id="37992.A0A4Z0ZDN2"/>
<keyword evidence="5" id="KW-1185">Reference proteome</keyword>
<reference evidence="4 5" key="1">
    <citation type="submission" date="2019-03" db="EMBL/GenBank/DDBJ databases">
        <title>Draft genome sequence of Xylaria hypoxylon DSM 108379, a ubiquitous saprotrophic-parasitic fungi on hardwood.</title>
        <authorList>
            <person name="Buettner E."/>
            <person name="Leonhardt S."/>
            <person name="Gebauer A.M."/>
            <person name="Liers C."/>
            <person name="Hofrichter M."/>
            <person name="Kellner H."/>
        </authorList>
    </citation>
    <scope>NUCLEOTIDE SEQUENCE [LARGE SCALE GENOMIC DNA]</scope>
    <source>
        <strain evidence="4 5">DSM 108379</strain>
    </source>
</reference>
<dbReference type="GO" id="GO:0016491">
    <property type="term" value="F:oxidoreductase activity"/>
    <property type="evidence" value="ECO:0007669"/>
    <property type="project" value="UniProtKB-KW"/>
</dbReference>
<accession>A0A4Z0ZDN2</accession>
<organism evidence="4 5">
    <name type="scientific">Xylaria hypoxylon</name>
    <dbReference type="NCBI Taxonomy" id="37992"/>
    <lineage>
        <taxon>Eukaryota</taxon>
        <taxon>Fungi</taxon>
        <taxon>Dikarya</taxon>
        <taxon>Ascomycota</taxon>
        <taxon>Pezizomycotina</taxon>
        <taxon>Sordariomycetes</taxon>
        <taxon>Xylariomycetidae</taxon>
        <taxon>Xylariales</taxon>
        <taxon>Xylariaceae</taxon>
        <taxon>Xylaria</taxon>
    </lineage>
</organism>
<keyword evidence="2" id="KW-0521">NADP</keyword>
<dbReference type="InterPro" id="IPR002347">
    <property type="entry name" value="SDR_fam"/>
</dbReference>
<dbReference type="AlphaFoldDB" id="A0A4Z0ZDN2"/>
<dbReference type="EMBL" id="SKBN01000021">
    <property type="protein sequence ID" value="TGJ86862.1"/>
    <property type="molecule type" value="Genomic_DNA"/>
</dbReference>
<dbReference type="PANTHER" id="PTHR24320">
    <property type="entry name" value="RETINOL DEHYDROGENASE"/>
    <property type="match status" value="1"/>
</dbReference>
<dbReference type="SUPFAM" id="SSF51735">
    <property type="entry name" value="NAD(P)-binding Rossmann-fold domains"/>
    <property type="match status" value="1"/>
</dbReference>
<comment type="similarity">
    <text evidence="1">Belongs to the short-chain dehydrogenases/reductases (SDR) family.</text>
</comment>
<dbReference type="InterPro" id="IPR036291">
    <property type="entry name" value="NAD(P)-bd_dom_sf"/>
</dbReference>
<evidence type="ECO:0000313" key="4">
    <source>
        <dbReference type="EMBL" id="TGJ86862.1"/>
    </source>
</evidence>
<evidence type="ECO:0008006" key="6">
    <source>
        <dbReference type="Google" id="ProtNLM"/>
    </source>
</evidence>
<dbReference type="Proteomes" id="UP000297716">
    <property type="component" value="Unassembled WGS sequence"/>
</dbReference>
<evidence type="ECO:0000256" key="3">
    <source>
        <dbReference type="ARBA" id="ARBA00023002"/>
    </source>
</evidence>
<proteinExistence type="inferred from homology"/>
<evidence type="ECO:0000256" key="1">
    <source>
        <dbReference type="ARBA" id="ARBA00006484"/>
    </source>
</evidence>
<evidence type="ECO:0000313" key="5">
    <source>
        <dbReference type="Proteomes" id="UP000297716"/>
    </source>
</evidence>
<evidence type="ECO:0000256" key="2">
    <source>
        <dbReference type="ARBA" id="ARBA00022857"/>
    </source>
</evidence>
<dbReference type="PRINTS" id="PR00081">
    <property type="entry name" value="GDHRDH"/>
</dbReference>
<dbReference type="PANTHER" id="PTHR24320:SF252">
    <property type="entry name" value="DEHYDROGENASE_REDUCTASE FAMILY PROTEIN, PUTATIVE (AFU_ORTHOLOGUE AFUA_3G08550)-RELATED"/>
    <property type="match status" value="1"/>
</dbReference>
<gene>
    <name evidence="4" type="ORF">E0Z10_g1865</name>
</gene>
<dbReference type="Pfam" id="PF00106">
    <property type="entry name" value="adh_short"/>
    <property type="match status" value="1"/>
</dbReference>
<dbReference type="OrthoDB" id="542013at2759"/>
<name>A0A4Z0ZDN2_9PEZI</name>
<dbReference type="Gene3D" id="3.40.50.720">
    <property type="entry name" value="NAD(P)-binding Rossmann-like Domain"/>
    <property type="match status" value="1"/>
</dbReference>
<comment type="caution">
    <text evidence="4">The sequence shown here is derived from an EMBL/GenBank/DDBJ whole genome shotgun (WGS) entry which is preliminary data.</text>
</comment>
<protein>
    <recommendedName>
        <fullName evidence="6">Ketoreductase (KR) domain-containing protein</fullName>
    </recommendedName>
</protein>
<keyword evidence="3" id="KW-0560">Oxidoreductase</keyword>
<sequence length="329" mass="35793">MGQPPIPPTPASTDLTGKTVIVTGGNAGLGLEAARQFLTLKAARVIIAVRSPAKGKEAVAELKADATVKKVNPNAVVETFRLDLDDFQSGVDFVNKVKAEVPELDILLNNGGTNVLKYYKSASGHERVMQVNVYTHFLISLGLLPLLISTAERRGAPTHLSFVGSSMQNAHSLTKKPLAPNESIIQHFDDQKTYNPMTRYQDTKFMVNVLVRGLAKSVGGENPKVIVNHMCPGLVMTGFDKDLPIWLKPLMYIYRKTSARPVSEGARTLIDAAAVKGPESHGKFMANNTIASGEIPFLDEAAGKSFQEKAWKELVTECSKYLPEISEYA</sequence>